<organism evidence="4">
    <name type="scientific">Micromonas pusilla</name>
    <name type="common">Picoplanktonic green alga</name>
    <name type="synonym">Chromulina pusilla</name>
    <dbReference type="NCBI Taxonomy" id="38833"/>
    <lineage>
        <taxon>Eukaryota</taxon>
        <taxon>Viridiplantae</taxon>
        <taxon>Chlorophyta</taxon>
        <taxon>Mamiellophyceae</taxon>
        <taxon>Mamiellales</taxon>
        <taxon>Mamiellaceae</taxon>
        <taxon>Micromonas</taxon>
    </lineage>
</organism>
<evidence type="ECO:0000259" key="3">
    <source>
        <dbReference type="Pfam" id="PF12972"/>
    </source>
</evidence>
<dbReference type="Gene3D" id="1.20.120.670">
    <property type="entry name" value="N-acetyl-b-d-glucoasminidase"/>
    <property type="match status" value="1"/>
</dbReference>
<proteinExistence type="predicted"/>
<evidence type="ECO:0000256" key="2">
    <source>
        <dbReference type="SAM" id="Phobius"/>
    </source>
</evidence>
<feature type="compositionally biased region" description="Basic residues" evidence="1">
    <location>
        <begin position="437"/>
        <end position="455"/>
    </location>
</feature>
<reference evidence="4" key="1">
    <citation type="submission" date="2021-01" db="EMBL/GenBank/DDBJ databases">
        <authorList>
            <person name="Corre E."/>
            <person name="Pelletier E."/>
            <person name="Niang G."/>
            <person name="Scheremetjew M."/>
            <person name="Finn R."/>
            <person name="Kale V."/>
            <person name="Holt S."/>
            <person name="Cochrane G."/>
            <person name="Meng A."/>
            <person name="Brown T."/>
            <person name="Cohen L."/>
        </authorList>
    </citation>
    <scope>NUCLEOTIDE SEQUENCE</scope>
    <source>
        <strain evidence="4">CCMP494</strain>
    </source>
</reference>
<feature type="domain" description="Alpha-N-acetylglucosaminidase C-terminal" evidence="3">
    <location>
        <begin position="157"/>
        <end position="399"/>
    </location>
</feature>
<feature type="region of interest" description="Disordered" evidence="1">
    <location>
        <begin position="1"/>
        <end position="47"/>
    </location>
</feature>
<keyword evidence="2" id="KW-1133">Transmembrane helix</keyword>
<dbReference type="EMBL" id="HBEV01010230">
    <property type="protein sequence ID" value="CAD8590439.1"/>
    <property type="molecule type" value="Transcribed_RNA"/>
</dbReference>
<dbReference type="InterPro" id="IPR007781">
    <property type="entry name" value="NAGLU"/>
</dbReference>
<name>A0A7S0KTV5_MICPS</name>
<evidence type="ECO:0000313" key="4">
    <source>
        <dbReference type="EMBL" id="CAD8590439.1"/>
    </source>
</evidence>
<feature type="compositionally biased region" description="Basic and acidic residues" evidence="1">
    <location>
        <begin position="28"/>
        <end position="41"/>
    </location>
</feature>
<keyword evidence="2" id="KW-0472">Membrane</keyword>
<dbReference type="InterPro" id="IPR024732">
    <property type="entry name" value="NAGLU_C"/>
</dbReference>
<feature type="compositionally biased region" description="Basic and acidic residues" evidence="1">
    <location>
        <begin position="1"/>
        <end position="21"/>
    </location>
</feature>
<feature type="region of interest" description="Disordered" evidence="1">
    <location>
        <begin position="417"/>
        <end position="475"/>
    </location>
</feature>
<dbReference type="AlphaFoldDB" id="A0A7S0KTV5"/>
<evidence type="ECO:0000256" key="1">
    <source>
        <dbReference type="SAM" id="MobiDB-lite"/>
    </source>
</evidence>
<dbReference type="PANTHER" id="PTHR12872:SF1">
    <property type="entry name" value="ALPHA-N-ACETYLGLUCOSAMINIDASE"/>
    <property type="match status" value="1"/>
</dbReference>
<protein>
    <recommendedName>
        <fullName evidence="3">Alpha-N-acetylglucosaminidase C-terminal domain-containing protein</fullName>
    </recommendedName>
</protein>
<feature type="transmembrane region" description="Helical" evidence="2">
    <location>
        <begin position="649"/>
        <end position="667"/>
    </location>
</feature>
<accession>A0A7S0KTV5</accession>
<gene>
    <name evidence="4" type="ORF">MSP1404_LOCUS7843</name>
</gene>
<sequence>MDSLASRRDGERGTTHGRDARVGSSRRMLADNKRVSREATHGKSGKVGKSQLVGFGITAEGVEQNPVVYELAALTSQSEKGVDVDWFLADYSRRRYGGYSVRQPAPTTLPVGTGQGAFLAGFIVGNNPIAGSPGYLGPGEWYDPAKHGEMGKEEAYDRAREAWEILGKTLYGARAKGEDEDHVRDACSWQPSLRADELSPDYFDAAKVVDYAFKPLIDAAPTLRANGAGTRVDYDIVDVGRQLLARQSNVLATQIRDSLNSNNASEAKMYGTQMLELLDDMDALLRSHKGFLLGNYIESAKSWAGKRDKESDEANLERSARSLISGFGPSGSKLGAPLGHPMHDYSNRQWSGMLGRVGEGDQGLYYRRWSAFLRRVVTTIEKAEEKEKKKNAKVAKIGEEELLKKKELVKELSCAPDDTGKMHCTTPGAFSAETKHQSSHHKDHSSSHHSHRKHSSSGSEGTPGDSEEANPRDGKSTAAEMIEMIEAEDAKRPSPIPHAVHPDWDQDAWEREDADIVGAWVEETGKSFTTEPQGDPLQVAKNVYWKYKEAIKNSPILGEPEYIREDEEAKAKAAMWLAESEKSETEEVEVLHRKKNKRVTAKEMINRLEKTERRRHEGYLDAEQELMMEEKTDVSGSDVMRAMRSVDSTVWVVVSGVCATVFIACVASHRASKLDARPYERYDSYPHDERRPLLG</sequence>
<dbReference type="Pfam" id="PF12972">
    <property type="entry name" value="NAGLU_C"/>
    <property type="match status" value="1"/>
</dbReference>
<keyword evidence="2" id="KW-0812">Transmembrane</keyword>
<dbReference type="PANTHER" id="PTHR12872">
    <property type="entry name" value="ALPHA-N-ACETYLGLUCOSAMINIDASE"/>
    <property type="match status" value="1"/>
</dbReference>